<keyword evidence="3" id="KW-1185">Reference proteome</keyword>
<comment type="caution">
    <text evidence="2">The sequence shown here is derived from an EMBL/GenBank/DDBJ whole genome shotgun (WGS) entry which is preliminary data.</text>
</comment>
<dbReference type="AlphaFoldDB" id="A0AAW1HUK7"/>
<evidence type="ECO:0000313" key="2">
    <source>
        <dbReference type="EMBL" id="KAK9680436.1"/>
    </source>
</evidence>
<accession>A0AAW1HUK7</accession>
<dbReference type="EMBL" id="JASPKY010000898">
    <property type="protein sequence ID" value="KAK9680436.1"/>
    <property type="molecule type" value="Genomic_DNA"/>
</dbReference>
<evidence type="ECO:0000313" key="3">
    <source>
        <dbReference type="Proteomes" id="UP001458880"/>
    </source>
</evidence>
<gene>
    <name evidence="2" type="ORF">QE152_g39092</name>
</gene>
<evidence type="ECO:0000256" key="1">
    <source>
        <dbReference type="SAM" id="Coils"/>
    </source>
</evidence>
<keyword evidence="1" id="KW-0175">Coiled coil</keyword>
<feature type="coiled-coil region" evidence="1">
    <location>
        <begin position="1"/>
        <end position="60"/>
    </location>
</feature>
<proteinExistence type="predicted"/>
<sequence length="139" mass="16523">MEQMIEMLKNVAADVKEIKDEQRKNSEDMAILKKELKELKEQQKEQMEQWKRNKVKTNGQFESLPLYLIFAYLNRPPLQPHNRNELCHSTLGPKNKGKEFGFRLFGLVRIELFNGNVATSLICKEKDRNTCENRCFYWI</sequence>
<dbReference type="Proteomes" id="UP001458880">
    <property type="component" value="Unassembled WGS sequence"/>
</dbReference>
<name>A0AAW1HUK7_POPJA</name>
<protein>
    <submittedName>
        <fullName evidence="2">Uncharacterized protein</fullName>
    </submittedName>
</protein>
<organism evidence="2 3">
    <name type="scientific">Popillia japonica</name>
    <name type="common">Japanese beetle</name>
    <dbReference type="NCBI Taxonomy" id="7064"/>
    <lineage>
        <taxon>Eukaryota</taxon>
        <taxon>Metazoa</taxon>
        <taxon>Ecdysozoa</taxon>
        <taxon>Arthropoda</taxon>
        <taxon>Hexapoda</taxon>
        <taxon>Insecta</taxon>
        <taxon>Pterygota</taxon>
        <taxon>Neoptera</taxon>
        <taxon>Endopterygota</taxon>
        <taxon>Coleoptera</taxon>
        <taxon>Polyphaga</taxon>
        <taxon>Scarabaeiformia</taxon>
        <taxon>Scarabaeidae</taxon>
        <taxon>Rutelinae</taxon>
        <taxon>Popillia</taxon>
    </lineage>
</organism>
<reference evidence="2 3" key="1">
    <citation type="journal article" date="2024" name="BMC Genomics">
        <title>De novo assembly and annotation of Popillia japonica's genome with initial clues to its potential as an invasive pest.</title>
        <authorList>
            <person name="Cucini C."/>
            <person name="Boschi S."/>
            <person name="Funari R."/>
            <person name="Cardaioli E."/>
            <person name="Iannotti N."/>
            <person name="Marturano G."/>
            <person name="Paoli F."/>
            <person name="Bruttini M."/>
            <person name="Carapelli A."/>
            <person name="Frati F."/>
            <person name="Nardi F."/>
        </authorList>
    </citation>
    <scope>NUCLEOTIDE SEQUENCE [LARGE SCALE GENOMIC DNA]</scope>
    <source>
        <strain evidence="2">DMR45628</strain>
    </source>
</reference>